<evidence type="ECO:0000313" key="2">
    <source>
        <dbReference type="Proteomes" id="UP000537204"/>
    </source>
</evidence>
<proteinExistence type="predicted"/>
<comment type="caution">
    <text evidence="1">The sequence shown here is derived from an EMBL/GenBank/DDBJ whole genome shotgun (WGS) entry which is preliminary data.</text>
</comment>
<gene>
    <name evidence="1" type="ORF">HDE68_002968</name>
</gene>
<sequence length="33" mass="4103">MVLYNIVIEVNPEIETDFMEWFRKKRLFAVEEI</sequence>
<dbReference type="EMBL" id="JACHCE010000004">
    <property type="protein sequence ID" value="MBB5637055.1"/>
    <property type="molecule type" value="Genomic_DNA"/>
</dbReference>
<evidence type="ECO:0000313" key="1">
    <source>
        <dbReference type="EMBL" id="MBB5637055.1"/>
    </source>
</evidence>
<organism evidence="1 2">
    <name type="scientific">Pedobacter cryoconitis</name>
    <dbReference type="NCBI Taxonomy" id="188932"/>
    <lineage>
        <taxon>Bacteria</taxon>
        <taxon>Pseudomonadati</taxon>
        <taxon>Bacteroidota</taxon>
        <taxon>Sphingobacteriia</taxon>
        <taxon>Sphingobacteriales</taxon>
        <taxon>Sphingobacteriaceae</taxon>
        <taxon>Pedobacter</taxon>
    </lineage>
</organism>
<reference evidence="1 2" key="1">
    <citation type="submission" date="2020-08" db="EMBL/GenBank/DDBJ databases">
        <title>Genomic Encyclopedia of Type Strains, Phase IV (KMG-V): Genome sequencing to study the core and pangenomes of soil and plant-associated prokaryotes.</title>
        <authorList>
            <person name="Whitman W."/>
        </authorList>
    </citation>
    <scope>NUCLEOTIDE SEQUENCE [LARGE SCALE GENOMIC DNA]</scope>
    <source>
        <strain evidence="1 2">S3M1</strain>
    </source>
</reference>
<accession>A0A7W8ZNH6</accession>
<dbReference type="AlphaFoldDB" id="A0A7W8ZNH6"/>
<name>A0A7W8ZNH6_9SPHI</name>
<dbReference type="Proteomes" id="UP000537204">
    <property type="component" value="Unassembled WGS sequence"/>
</dbReference>
<protein>
    <submittedName>
        <fullName evidence="1">Uncharacterized protein</fullName>
    </submittedName>
</protein>